<evidence type="ECO:0008006" key="4">
    <source>
        <dbReference type="Google" id="ProtNLM"/>
    </source>
</evidence>
<evidence type="ECO:0000313" key="2">
    <source>
        <dbReference type="EMBL" id="GAA3369345.1"/>
    </source>
</evidence>
<sequence length="447" mass="48142">MSTERGDGMAAARALMNGEPLHTVLDTSDPAAWTALDFGVREPAWYEQEREPLDTRDSIRRRRLSLDGHALLPTGSLARTRGLALALCHDDGRTRERALGAAAGVRELLPLVVIRCTDWAEPVRERARAVLREALPGAPAEDLPLLTALVLRLAVRARGDFARGLLDEVLRSAPYETVHALLGSGDRATRRFAHRIAVDKRMFSPVELARIAASADDVVVQDMCGQAAFAAVGDEGQDEVLVPLLSARNPRVRSWGVTALRRAGRHAQAEPYLADRSAVVRACARWVVRQDGADPVAVYRAWCTGDDMPPHAPLGLAECGVRADAALLWPLVAHPVAGVRAGAVAGLRALDTADAERLRPLLDDPAPAVVREAAASLEASARQLPEAWLVERLATDRPPHVRAAAFRLLWARGGTAGPAAARQLADDPDPKLSARARQALRRSGAVR</sequence>
<gene>
    <name evidence="2" type="ORF">GCM10020367_11690</name>
</gene>
<evidence type="ECO:0000256" key="1">
    <source>
        <dbReference type="SAM" id="MobiDB-lite"/>
    </source>
</evidence>
<feature type="region of interest" description="Disordered" evidence="1">
    <location>
        <begin position="420"/>
        <end position="447"/>
    </location>
</feature>
<organism evidence="2 3">
    <name type="scientific">Streptomyces sannanensis</name>
    <dbReference type="NCBI Taxonomy" id="285536"/>
    <lineage>
        <taxon>Bacteria</taxon>
        <taxon>Bacillati</taxon>
        <taxon>Actinomycetota</taxon>
        <taxon>Actinomycetes</taxon>
        <taxon>Kitasatosporales</taxon>
        <taxon>Streptomycetaceae</taxon>
        <taxon>Streptomyces</taxon>
    </lineage>
</organism>
<accession>A0ABP6S6S8</accession>
<dbReference type="InterPro" id="IPR016024">
    <property type="entry name" value="ARM-type_fold"/>
</dbReference>
<evidence type="ECO:0000313" key="3">
    <source>
        <dbReference type="Proteomes" id="UP001499990"/>
    </source>
</evidence>
<keyword evidence="3" id="KW-1185">Reference proteome</keyword>
<dbReference type="SUPFAM" id="SSF48371">
    <property type="entry name" value="ARM repeat"/>
    <property type="match status" value="1"/>
</dbReference>
<protein>
    <recommendedName>
        <fullName evidence="4">HEAT repeat domain-containing protein</fullName>
    </recommendedName>
</protein>
<feature type="compositionally biased region" description="Low complexity" evidence="1">
    <location>
        <begin position="433"/>
        <end position="447"/>
    </location>
</feature>
<dbReference type="EMBL" id="BAAAYL010000001">
    <property type="protein sequence ID" value="GAA3369345.1"/>
    <property type="molecule type" value="Genomic_DNA"/>
</dbReference>
<comment type="caution">
    <text evidence="2">The sequence shown here is derived from an EMBL/GenBank/DDBJ whole genome shotgun (WGS) entry which is preliminary data.</text>
</comment>
<dbReference type="Proteomes" id="UP001499990">
    <property type="component" value="Unassembled WGS sequence"/>
</dbReference>
<dbReference type="RefSeq" id="WP_345035024.1">
    <property type="nucleotide sequence ID" value="NZ_BAAAYL010000001.1"/>
</dbReference>
<dbReference type="Gene3D" id="1.25.10.10">
    <property type="entry name" value="Leucine-rich Repeat Variant"/>
    <property type="match status" value="1"/>
</dbReference>
<dbReference type="InterPro" id="IPR011989">
    <property type="entry name" value="ARM-like"/>
</dbReference>
<name>A0ABP6S6S8_9ACTN</name>
<reference evidence="3" key="1">
    <citation type="journal article" date="2019" name="Int. J. Syst. Evol. Microbiol.">
        <title>The Global Catalogue of Microorganisms (GCM) 10K type strain sequencing project: providing services to taxonomists for standard genome sequencing and annotation.</title>
        <authorList>
            <consortium name="The Broad Institute Genomics Platform"/>
            <consortium name="The Broad Institute Genome Sequencing Center for Infectious Disease"/>
            <person name="Wu L."/>
            <person name="Ma J."/>
        </authorList>
    </citation>
    <scope>NUCLEOTIDE SEQUENCE [LARGE SCALE GENOMIC DNA]</scope>
    <source>
        <strain evidence="3">JCM 9651</strain>
    </source>
</reference>
<proteinExistence type="predicted"/>